<dbReference type="Proteomes" id="UP000004757">
    <property type="component" value="Unassembled WGS sequence"/>
</dbReference>
<comment type="subunit">
    <text evidence="6">Monomer.</text>
</comment>
<dbReference type="GO" id="GO:0070181">
    <property type="term" value="F:small ribosomal subunit rRNA binding"/>
    <property type="evidence" value="ECO:0007669"/>
    <property type="project" value="UniProtKB-UniRule"/>
</dbReference>
<reference evidence="11 12" key="1">
    <citation type="submission" date="2010-03" db="EMBL/GenBank/DDBJ databases">
        <authorList>
            <person name="Glass J.I."/>
            <person name="Benders G.A."/>
            <person name="Durkin A.S."/>
            <person name="Farmerie W.G."/>
            <person name="Hlavinka K."/>
            <person name="Hostetler J."/>
            <person name="Jackson J."/>
            <person name="May M.A."/>
            <person name="Miller R.H."/>
            <person name="Paralanov V."/>
            <person name="Radune D."/>
            <person name="Szczypinski B."/>
            <person name="Brown D.R."/>
        </authorList>
    </citation>
    <scope>NUCLEOTIDE SEQUENCE [LARGE SCALE GENOMIC DNA]</scope>
    <source>
        <strain evidence="11 12">A21JP2</strain>
    </source>
</reference>
<dbReference type="InterPro" id="IPR006073">
    <property type="entry name" value="GTP-bd"/>
</dbReference>
<dbReference type="InterPro" id="IPR015946">
    <property type="entry name" value="KH_dom-like_a/b"/>
</dbReference>
<feature type="domain" description="Era-type G" evidence="10">
    <location>
        <begin position="2"/>
        <end position="169"/>
    </location>
</feature>
<comment type="subcellular location">
    <subcellularLocation>
        <location evidence="6">Cytoplasm</location>
    </subcellularLocation>
    <subcellularLocation>
        <location evidence="6">Cell membrane</location>
        <topology evidence="6">Peripheral membrane protein</topology>
    </subcellularLocation>
</comment>
<dbReference type="SUPFAM" id="SSF52540">
    <property type="entry name" value="P-loop containing nucleoside triphosphate hydrolases"/>
    <property type="match status" value="1"/>
</dbReference>
<dbReference type="AlphaFoldDB" id="D4XVK9"/>
<dbReference type="NCBIfam" id="NF000908">
    <property type="entry name" value="PRK00089.1"/>
    <property type="match status" value="1"/>
</dbReference>
<dbReference type="EMBL" id="ADNC01000007">
    <property type="protein sequence ID" value="EFF41618.1"/>
    <property type="molecule type" value="Genomic_DNA"/>
</dbReference>
<evidence type="ECO:0000256" key="2">
    <source>
        <dbReference type="ARBA" id="ARBA00020484"/>
    </source>
</evidence>
<gene>
    <name evidence="6 11" type="primary">era</name>
    <name evidence="11" type="ORF">MALL_0570</name>
</gene>
<keyword evidence="6" id="KW-0472">Membrane</keyword>
<dbReference type="Gene3D" id="3.30.300.20">
    <property type="match status" value="1"/>
</dbReference>
<organism evidence="11 12">
    <name type="scientific">Mycoplasmopsis alligatoris A21JP2</name>
    <dbReference type="NCBI Taxonomy" id="747682"/>
    <lineage>
        <taxon>Bacteria</taxon>
        <taxon>Bacillati</taxon>
        <taxon>Mycoplasmatota</taxon>
        <taxon>Mycoplasmoidales</taxon>
        <taxon>Metamycoplasmataceae</taxon>
        <taxon>Mycoplasmopsis</taxon>
    </lineage>
</organism>
<evidence type="ECO:0000259" key="9">
    <source>
        <dbReference type="PROSITE" id="PS50823"/>
    </source>
</evidence>
<dbReference type="PROSITE" id="PS50823">
    <property type="entry name" value="KH_TYPE_2"/>
    <property type="match status" value="1"/>
</dbReference>
<keyword evidence="4 6" id="KW-0694">RNA-binding</keyword>
<comment type="function">
    <text evidence="6">An essential GTPase that binds both GDP and GTP, with rapid nucleotide exchange. Plays a role in 16S rRNA processing and 30S ribosomal subunit biogenesis and possibly also in cell cycle regulation and energy metabolism.</text>
</comment>
<evidence type="ECO:0000259" key="10">
    <source>
        <dbReference type="PROSITE" id="PS51713"/>
    </source>
</evidence>
<feature type="region of interest" description="G4" evidence="7">
    <location>
        <begin position="118"/>
        <end position="121"/>
    </location>
</feature>
<feature type="region of interest" description="G3" evidence="7">
    <location>
        <begin position="57"/>
        <end position="60"/>
    </location>
</feature>
<dbReference type="GO" id="GO:0000028">
    <property type="term" value="P:ribosomal small subunit assembly"/>
    <property type="evidence" value="ECO:0007669"/>
    <property type="project" value="TreeGrafter"/>
</dbReference>
<dbReference type="NCBIfam" id="TIGR00231">
    <property type="entry name" value="small_GTP"/>
    <property type="match status" value="1"/>
</dbReference>
<evidence type="ECO:0000256" key="5">
    <source>
        <dbReference type="ARBA" id="ARBA00023134"/>
    </source>
</evidence>
<dbReference type="InterPro" id="IPR030388">
    <property type="entry name" value="G_ERA_dom"/>
</dbReference>
<name>D4XVK9_9BACT</name>
<dbReference type="CDD" id="cd04163">
    <property type="entry name" value="Era"/>
    <property type="match status" value="1"/>
</dbReference>
<evidence type="ECO:0000256" key="4">
    <source>
        <dbReference type="ARBA" id="ARBA00022884"/>
    </source>
</evidence>
<dbReference type="GO" id="GO:0003924">
    <property type="term" value="F:GTPase activity"/>
    <property type="evidence" value="ECO:0007669"/>
    <property type="project" value="UniProtKB-UniRule"/>
</dbReference>
<dbReference type="InterPro" id="IPR005225">
    <property type="entry name" value="Small_GTP-bd"/>
</dbReference>
<sequence>MKVCFCTIIGRPNVGKSSLLNAILSYNLSIVTATPQTTRDQIMGVYNEEGYQVIFTDTPGIHKPINKLGDALNKNAYDTLKENDLVIFLSPGDEMLGKGDLMILENIKNIENKIAIVSKIDKIKSQPELLVEKIERLNNYNFKQIISTSTFNDKSISSLIEIIKTFAYEDNAYYDEDFLTDKTMRFLAKEIIRESAINALYEELPHSIAIDIEDFIESEDSIEINAYIYVKKDSQKGMVIGEGGKKIKQIGMLARKKISAQFDTKVNLNLSVKVAKKWVDDEKAIKKFGY</sequence>
<keyword evidence="12" id="KW-1185">Reference proteome</keyword>
<keyword evidence="3 6" id="KW-0547">Nucleotide-binding</keyword>
<dbReference type="CDD" id="cd22534">
    <property type="entry name" value="KH-II_Era"/>
    <property type="match status" value="1"/>
</dbReference>
<feature type="binding site" evidence="6">
    <location>
        <begin position="57"/>
        <end position="61"/>
    </location>
    <ligand>
        <name>GTP</name>
        <dbReference type="ChEBI" id="CHEBI:37565"/>
    </ligand>
</feature>
<dbReference type="GO" id="GO:0005525">
    <property type="term" value="F:GTP binding"/>
    <property type="evidence" value="ECO:0007669"/>
    <property type="project" value="UniProtKB-UniRule"/>
</dbReference>
<dbReference type="PANTHER" id="PTHR42698">
    <property type="entry name" value="GTPASE ERA"/>
    <property type="match status" value="1"/>
</dbReference>
<dbReference type="InterPro" id="IPR009019">
    <property type="entry name" value="KH_sf_prok-type"/>
</dbReference>
<evidence type="ECO:0000256" key="7">
    <source>
        <dbReference type="PROSITE-ProRule" id="PRU01050"/>
    </source>
</evidence>
<dbReference type="PROSITE" id="PS51713">
    <property type="entry name" value="G_ERA"/>
    <property type="match status" value="1"/>
</dbReference>
<comment type="caution">
    <text evidence="11">The sequence shown here is derived from an EMBL/GenBank/DDBJ whole genome shotgun (WGS) entry which is preliminary data.</text>
</comment>
<dbReference type="Pfam" id="PF07650">
    <property type="entry name" value="KH_2"/>
    <property type="match status" value="1"/>
</dbReference>
<dbReference type="InterPro" id="IPR005662">
    <property type="entry name" value="GTPase_Era-like"/>
</dbReference>
<keyword evidence="6" id="KW-0963">Cytoplasm</keyword>
<dbReference type="STRING" id="747682.MALL_0570"/>
<dbReference type="SUPFAM" id="SSF54814">
    <property type="entry name" value="Prokaryotic type KH domain (KH-domain type II)"/>
    <property type="match status" value="1"/>
</dbReference>
<dbReference type="Pfam" id="PF01926">
    <property type="entry name" value="MMR_HSR1"/>
    <property type="match status" value="1"/>
</dbReference>
<keyword evidence="6" id="KW-0699">rRNA-binding</keyword>
<evidence type="ECO:0000313" key="12">
    <source>
        <dbReference type="Proteomes" id="UP000004757"/>
    </source>
</evidence>
<dbReference type="OrthoDB" id="9805918at2"/>
<protein>
    <recommendedName>
        <fullName evidence="2 6">GTPase Era</fullName>
    </recommendedName>
</protein>
<dbReference type="InterPro" id="IPR027417">
    <property type="entry name" value="P-loop_NTPase"/>
</dbReference>
<dbReference type="InterPro" id="IPR004044">
    <property type="entry name" value="KH_dom_type_2"/>
</dbReference>
<dbReference type="GO" id="GO:0005886">
    <property type="term" value="C:plasma membrane"/>
    <property type="evidence" value="ECO:0007669"/>
    <property type="project" value="UniProtKB-SubCell"/>
</dbReference>
<dbReference type="GO" id="GO:0005829">
    <property type="term" value="C:cytosol"/>
    <property type="evidence" value="ECO:0007669"/>
    <property type="project" value="TreeGrafter"/>
</dbReference>
<dbReference type="NCBIfam" id="TIGR00436">
    <property type="entry name" value="era"/>
    <property type="match status" value="1"/>
</dbReference>
<keyword evidence="6" id="KW-0690">Ribosome biogenesis</keyword>
<feature type="region of interest" description="G1" evidence="7">
    <location>
        <begin position="10"/>
        <end position="17"/>
    </location>
</feature>
<evidence type="ECO:0000256" key="8">
    <source>
        <dbReference type="RuleBase" id="RU003761"/>
    </source>
</evidence>
<evidence type="ECO:0000313" key="11">
    <source>
        <dbReference type="EMBL" id="EFF41618.1"/>
    </source>
</evidence>
<feature type="domain" description="KH type-2" evidence="9">
    <location>
        <begin position="200"/>
        <end position="276"/>
    </location>
</feature>
<dbReference type="eggNOG" id="COG1159">
    <property type="taxonomic scope" value="Bacteria"/>
</dbReference>
<dbReference type="PANTHER" id="PTHR42698:SF1">
    <property type="entry name" value="GTPASE ERA, MITOCHONDRIAL"/>
    <property type="match status" value="1"/>
</dbReference>
<feature type="region of interest" description="G5" evidence="7">
    <location>
        <begin position="148"/>
        <end position="150"/>
    </location>
</feature>
<dbReference type="HAMAP" id="MF_00367">
    <property type="entry name" value="GTPase_Era"/>
    <property type="match status" value="1"/>
</dbReference>
<feature type="region of interest" description="G2" evidence="7">
    <location>
        <begin position="36"/>
        <end position="40"/>
    </location>
</feature>
<accession>D4XVK9</accession>
<dbReference type="RefSeq" id="WP_005683315.1">
    <property type="nucleotide sequence ID" value="NZ_ADNC01000007.1"/>
</dbReference>
<feature type="binding site" evidence="6">
    <location>
        <begin position="10"/>
        <end position="17"/>
    </location>
    <ligand>
        <name>GTP</name>
        <dbReference type="ChEBI" id="CHEBI:37565"/>
    </ligand>
</feature>
<evidence type="ECO:0000256" key="3">
    <source>
        <dbReference type="ARBA" id="ARBA00022741"/>
    </source>
</evidence>
<dbReference type="GO" id="GO:0043024">
    <property type="term" value="F:ribosomal small subunit binding"/>
    <property type="evidence" value="ECO:0007669"/>
    <property type="project" value="TreeGrafter"/>
</dbReference>
<comment type="similarity">
    <text evidence="1 6 7 8">Belongs to the TRAFAC class TrmE-Era-EngA-EngB-Septin-like GTPase superfamily. Era GTPase family.</text>
</comment>
<dbReference type="Gene3D" id="3.40.50.300">
    <property type="entry name" value="P-loop containing nucleotide triphosphate hydrolases"/>
    <property type="match status" value="1"/>
</dbReference>
<evidence type="ECO:0000256" key="1">
    <source>
        <dbReference type="ARBA" id="ARBA00007921"/>
    </source>
</evidence>
<proteinExistence type="inferred from homology"/>
<evidence type="ECO:0000256" key="6">
    <source>
        <dbReference type="HAMAP-Rule" id="MF_00367"/>
    </source>
</evidence>
<keyword evidence="5 6" id="KW-0342">GTP-binding</keyword>
<feature type="binding site" evidence="6">
    <location>
        <begin position="118"/>
        <end position="121"/>
    </location>
    <ligand>
        <name>GTP</name>
        <dbReference type="ChEBI" id="CHEBI:37565"/>
    </ligand>
</feature>
<keyword evidence="6" id="KW-1003">Cell membrane</keyword>